<dbReference type="RefSeq" id="WP_342076458.1">
    <property type="nucleotide sequence ID" value="NZ_CP151767.2"/>
</dbReference>
<protein>
    <submittedName>
        <fullName evidence="1">YjbF family lipoprotein</fullName>
    </submittedName>
</protein>
<keyword evidence="1" id="KW-0449">Lipoprotein</keyword>
<sequence length="178" mass="19220">MRWVYAAILGLCACSSQMDPPDAVPDQSSRAAPVIYVAAPKLGVAATLRKVGQNGAVTTWRSADGVQLSYRDGLLVATRGLGHDMMTADVSPLRTAIARGGGSYERRISRLTGAFALDFVNWRCQLRKTDARDYRETCKSPAGRFENSYRVDGAGRVIGSRQWVSEPVGALVTGARAR</sequence>
<dbReference type="EMBL" id="CP151767">
    <property type="protein sequence ID" value="WZU67146.1"/>
    <property type="molecule type" value="Genomic_DNA"/>
</dbReference>
<evidence type="ECO:0000313" key="2">
    <source>
        <dbReference type="Proteomes" id="UP001470809"/>
    </source>
</evidence>
<dbReference type="Proteomes" id="UP001470809">
    <property type="component" value="Chromosome"/>
</dbReference>
<name>A0AAN0M8Q3_9RHOB</name>
<dbReference type="Pfam" id="PF11102">
    <property type="entry name" value="YjbF"/>
    <property type="match status" value="1"/>
</dbReference>
<keyword evidence="2" id="KW-1185">Reference proteome</keyword>
<organism evidence="1 2">
    <name type="scientific">Yoonia rhodophyticola</name>
    <dbReference type="NCBI Taxonomy" id="3137370"/>
    <lineage>
        <taxon>Bacteria</taxon>
        <taxon>Pseudomonadati</taxon>
        <taxon>Pseudomonadota</taxon>
        <taxon>Alphaproteobacteria</taxon>
        <taxon>Rhodobacterales</taxon>
        <taxon>Paracoccaceae</taxon>
        <taxon>Yoonia</taxon>
    </lineage>
</organism>
<dbReference type="AlphaFoldDB" id="A0AAN0M8Q3"/>
<proteinExistence type="predicted"/>
<dbReference type="SUPFAM" id="SSF159270">
    <property type="entry name" value="YmcC-like"/>
    <property type="match status" value="1"/>
</dbReference>
<dbReference type="InterPro" id="IPR023373">
    <property type="entry name" value="YmcC_sf"/>
</dbReference>
<gene>
    <name evidence="1" type="ORF">AABB31_19645</name>
</gene>
<reference evidence="1 2" key="2">
    <citation type="submission" date="2024-08" db="EMBL/GenBank/DDBJ databases">
        <title>Phylogenomic analyses of a clade within the roseobacter group suggest taxonomic reassignments of species of the genera Aestuariivita, Citreicella, Loktanella, Nautella, Pelagibaca, Ruegeria, Thalassobius, Thiobacimonas and Tropicibacter, and the proposal o.</title>
        <authorList>
            <person name="Jeon C.O."/>
        </authorList>
    </citation>
    <scope>NUCLEOTIDE SEQUENCE [LARGE SCALE GENOMIC DNA]</scope>
    <source>
        <strain evidence="1 2">SS1-5</strain>
    </source>
</reference>
<dbReference type="InterPro" id="IPR021308">
    <property type="entry name" value="GfcB"/>
</dbReference>
<accession>A0AAN0M8Q3</accession>
<reference evidence="2" key="1">
    <citation type="submission" date="2024-04" db="EMBL/GenBank/DDBJ databases">
        <title>Phylogenomic analyses of a clade within the roseobacter group suggest taxonomic reassignments of species of the genera Aestuariivita, Citreicella, Loktanella, Nautella, Pelagibaca, Ruegeria, Thalassobius, Thiobacimonas and Tropicibacter, and the proposal o.</title>
        <authorList>
            <person name="Jeon C.O."/>
        </authorList>
    </citation>
    <scope>NUCLEOTIDE SEQUENCE [LARGE SCALE GENOMIC DNA]</scope>
    <source>
        <strain evidence="2">SS1-5</strain>
    </source>
</reference>
<evidence type="ECO:0000313" key="1">
    <source>
        <dbReference type="EMBL" id="WZU67146.1"/>
    </source>
</evidence>
<dbReference type="Gene3D" id="2.40.360.10">
    <property type="entry name" value="YmcC-like"/>
    <property type="match status" value="1"/>
</dbReference>
<dbReference type="KEGG" id="yrh:AABB31_19645"/>